<keyword evidence="1" id="KW-0812">Transmembrane</keyword>
<evidence type="ECO:0000313" key="2">
    <source>
        <dbReference type="EMBL" id="MDR6271102.1"/>
    </source>
</evidence>
<reference evidence="2 3" key="1">
    <citation type="submission" date="2023-07" db="EMBL/GenBank/DDBJ databases">
        <title>Sequencing the genomes of 1000 actinobacteria strains.</title>
        <authorList>
            <person name="Klenk H.-P."/>
        </authorList>
    </citation>
    <scope>NUCLEOTIDE SEQUENCE [LARGE SCALE GENOMIC DNA]</scope>
    <source>
        <strain evidence="2 3">DSM 14555</strain>
    </source>
</reference>
<keyword evidence="1" id="KW-1133">Transmembrane helix</keyword>
<organism evidence="2 3">
    <name type="scientific">Arthrobacter russicus</name>
    <dbReference type="NCBI Taxonomy" id="172040"/>
    <lineage>
        <taxon>Bacteria</taxon>
        <taxon>Bacillati</taxon>
        <taxon>Actinomycetota</taxon>
        <taxon>Actinomycetes</taxon>
        <taxon>Micrococcales</taxon>
        <taxon>Micrococcaceae</taxon>
        <taxon>Arthrobacter</taxon>
    </lineage>
</organism>
<dbReference type="Proteomes" id="UP001185069">
    <property type="component" value="Unassembled WGS sequence"/>
</dbReference>
<feature type="transmembrane region" description="Helical" evidence="1">
    <location>
        <begin position="75"/>
        <end position="95"/>
    </location>
</feature>
<evidence type="ECO:0000313" key="3">
    <source>
        <dbReference type="Proteomes" id="UP001185069"/>
    </source>
</evidence>
<sequence length="96" mass="10641">MGLIFTLLYLLLLLFFLAMMVRLVFDWVQQLAREWRPSGIALVAATGVYSVTDPPVKLVRRLLPPLNLGAVSLDVGFLLLLFVTGIAMSITFNFAA</sequence>
<evidence type="ECO:0000256" key="1">
    <source>
        <dbReference type="SAM" id="Phobius"/>
    </source>
</evidence>
<dbReference type="RefSeq" id="WP_296361415.1">
    <property type="nucleotide sequence ID" value="NZ_BAAAHY010000006.1"/>
</dbReference>
<comment type="caution">
    <text evidence="2">The sequence shown here is derived from an EMBL/GenBank/DDBJ whole genome shotgun (WGS) entry which is preliminary data.</text>
</comment>
<protein>
    <submittedName>
        <fullName evidence="2">YggT family protein</fullName>
    </submittedName>
</protein>
<dbReference type="EMBL" id="JAVDQF010000001">
    <property type="protein sequence ID" value="MDR6271102.1"/>
    <property type="molecule type" value="Genomic_DNA"/>
</dbReference>
<accession>A0ABU1JF97</accession>
<gene>
    <name evidence="2" type="ORF">JOE69_003340</name>
</gene>
<dbReference type="Pfam" id="PF02325">
    <property type="entry name" value="CCB3_YggT"/>
    <property type="match status" value="1"/>
</dbReference>
<dbReference type="InterPro" id="IPR003425">
    <property type="entry name" value="CCB3/YggT"/>
</dbReference>
<proteinExistence type="predicted"/>
<keyword evidence="1" id="KW-0472">Membrane</keyword>
<keyword evidence="3" id="KW-1185">Reference proteome</keyword>
<name>A0ABU1JF97_9MICC</name>